<dbReference type="AlphaFoldDB" id="A0AAU9JRT3"/>
<keyword evidence="2" id="KW-0276">Fatty acid metabolism</keyword>
<proteinExistence type="predicted"/>
<evidence type="ECO:0000313" key="5">
    <source>
        <dbReference type="EMBL" id="CAG9330497.1"/>
    </source>
</evidence>
<dbReference type="EMBL" id="CAJZBQ010000051">
    <property type="protein sequence ID" value="CAG9330497.1"/>
    <property type="molecule type" value="Genomic_DNA"/>
</dbReference>
<feature type="domain" description="AMP-dependent synthetase/ligase" evidence="4">
    <location>
        <begin position="70"/>
        <end position="482"/>
    </location>
</feature>
<keyword evidence="6" id="KW-1185">Reference proteome</keyword>
<dbReference type="PROSITE" id="PS00455">
    <property type="entry name" value="AMP_BINDING"/>
    <property type="match status" value="1"/>
</dbReference>
<dbReference type="SUPFAM" id="SSF56801">
    <property type="entry name" value="Acetyl-CoA synthetase-like"/>
    <property type="match status" value="1"/>
</dbReference>
<dbReference type="GO" id="GO:0005783">
    <property type="term" value="C:endoplasmic reticulum"/>
    <property type="evidence" value="ECO:0007669"/>
    <property type="project" value="TreeGrafter"/>
</dbReference>
<dbReference type="InterPro" id="IPR020845">
    <property type="entry name" value="AMP-binding_CS"/>
</dbReference>
<dbReference type="InterPro" id="IPR042099">
    <property type="entry name" value="ANL_N_sf"/>
</dbReference>
<organism evidence="5 6">
    <name type="scientific">Blepharisma stoltei</name>
    <dbReference type="NCBI Taxonomy" id="1481888"/>
    <lineage>
        <taxon>Eukaryota</taxon>
        <taxon>Sar</taxon>
        <taxon>Alveolata</taxon>
        <taxon>Ciliophora</taxon>
        <taxon>Postciliodesmatophora</taxon>
        <taxon>Heterotrichea</taxon>
        <taxon>Heterotrichida</taxon>
        <taxon>Blepharismidae</taxon>
        <taxon>Blepharisma</taxon>
    </lineage>
</organism>
<dbReference type="Pfam" id="PF00501">
    <property type="entry name" value="AMP-binding"/>
    <property type="match status" value="1"/>
</dbReference>
<dbReference type="InterPro" id="IPR000873">
    <property type="entry name" value="AMP-dep_synth/lig_dom"/>
</dbReference>
<dbReference type="PANTHER" id="PTHR43272:SF32">
    <property type="entry name" value="AMP-DEPENDENT SYNTHETASE_LIGASE DOMAIN-CONTAINING PROTEIN"/>
    <property type="match status" value="1"/>
</dbReference>
<evidence type="ECO:0000256" key="1">
    <source>
        <dbReference type="ARBA" id="ARBA00022598"/>
    </source>
</evidence>
<evidence type="ECO:0000256" key="3">
    <source>
        <dbReference type="ARBA" id="ARBA00023098"/>
    </source>
</evidence>
<comment type="caution">
    <text evidence="5">The sequence shown here is derived from an EMBL/GenBank/DDBJ whole genome shotgun (WGS) entry which is preliminary data.</text>
</comment>
<name>A0AAU9JRT3_9CILI</name>
<dbReference type="GO" id="GO:0016020">
    <property type="term" value="C:membrane"/>
    <property type="evidence" value="ECO:0007669"/>
    <property type="project" value="TreeGrafter"/>
</dbReference>
<protein>
    <recommendedName>
        <fullName evidence="4">AMP-dependent synthetase/ligase domain-containing protein</fullName>
    </recommendedName>
</protein>
<dbReference type="Proteomes" id="UP001162131">
    <property type="component" value="Unassembled WGS sequence"/>
</dbReference>
<dbReference type="PANTHER" id="PTHR43272">
    <property type="entry name" value="LONG-CHAIN-FATTY-ACID--COA LIGASE"/>
    <property type="match status" value="1"/>
</dbReference>
<evidence type="ECO:0000256" key="2">
    <source>
        <dbReference type="ARBA" id="ARBA00022832"/>
    </source>
</evidence>
<evidence type="ECO:0000259" key="4">
    <source>
        <dbReference type="Pfam" id="PF00501"/>
    </source>
</evidence>
<keyword evidence="1" id="KW-0436">Ligase</keyword>
<accession>A0AAU9JRT3</accession>
<keyword evidence="3" id="KW-0443">Lipid metabolism</keyword>
<dbReference type="GO" id="GO:0004467">
    <property type="term" value="F:long-chain fatty acid-CoA ligase activity"/>
    <property type="evidence" value="ECO:0007669"/>
    <property type="project" value="TreeGrafter"/>
</dbReference>
<sequence length="673" mass="75636">MESKHYWFSDNATRSILPKDDGKYLYWVTGINDELPIIMSSNMPYEEPLTYAQIIQEAVIASPFKTFLRAKRNSSTVTYNYQEFYSQSLQFSVSLICLGIAQRQAINIIGFNSPEWIIAFSGAILANCVPVGVYTTSGSENCLYIAEHSEAELVVVENESHLKKYLHIWDKLPKVKGIVVFAPKTDLKEYKGERPVFSWEEFMNLGSDVDPQEIENRINSIRATQAVTIVYTSGTTGPPKGVLLSHDNYIFAAKRTLEKYRTSGTDEQFFSYLPYSHVAAQCFDFFTVILAKGCVNFPDESALQTGIGPALKEYRPTFFWGVPRIYEKIEESIKRMIAASTPSQKKMIAWAREIGLKSMLLLFEKKPLPHNYHIANSLFFQPLKEALGFERCKTFLFGAAPLGKVTLEFFLSVGIPLTNLFGMSEAASPLMMNTIYECSVWSVGKPLRGCEAKIVNSKGEKLPCGEIGEIVYKGRNRFLGYLKNEKSTRETIDSQGFLHSGDEGFMDRDGFFTITGRIKELIITAGGENIPPVLIEDEIKSLCKIANSVLCVGDAKKYLALLLTLKRVPNSDGSLSENLTPEVISILKSFGSPASENKTAMECPLVHKYIQHAIDHYNKHAVSRVHQIKKWAFLPQEFSVAGGDLTPTMKLKRSVVHKKNKAIIDKLYEDPHI</sequence>
<gene>
    <name evidence="5" type="ORF">BSTOLATCC_MIC51085</name>
</gene>
<evidence type="ECO:0000313" key="6">
    <source>
        <dbReference type="Proteomes" id="UP001162131"/>
    </source>
</evidence>
<dbReference type="Gene3D" id="3.40.50.12780">
    <property type="entry name" value="N-terminal domain of ligase-like"/>
    <property type="match status" value="2"/>
</dbReference>
<reference evidence="5" key="1">
    <citation type="submission" date="2021-09" db="EMBL/GenBank/DDBJ databases">
        <authorList>
            <consortium name="AG Swart"/>
            <person name="Singh M."/>
            <person name="Singh A."/>
            <person name="Seah K."/>
            <person name="Emmerich C."/>
        </authorList>
    </citation>
    <scope>NUCLEOTIDE SEQUENCE</scope>
    <source>
        <strain evidence="5">ATCC30299</strain>
    </source>
</reference>